<dbReference type="PRINTS" id="PR00081">
    <property type="entry name" value="GDHRDH"/>
</dbReference>
<dbReference type="InterPro" id="IPR002347">
    <property type="entry name" value="SDR_fam"/>
</dbReference>
<keyword evidence="2" id="KW-1185">Reference proteome</keyword>
<organism evidence="1 2">
    <name type="scientific">Chlorella vulgaris</name>
    <name type="common">Green alga</name>
    <dbReference type="NCBI Taxonomy" id="3077"/>
    <lineage>
        <taxon>Eukaryota</taxon>
        <taxon>Viridiplantae</taxon>
        <taxon>Chlorophyta</taxon>
        <taxon>core chlorophytes</taxon>
        <taxon>Trebouxiophyceae</taxon>
        <taxon>Chlorellales</taxon>
        <taxon>Chlorellaceae</taxon>
        <taxon>Chlorella clade</taxon>
        <taxon>Chlorella</taxon>
    </lineage>
</organism>
<dbReference type="PROSITE" id="PS00061">
    <property type="entry name" value="ADH_SHORT"/>
    <property type="match status" value="1"/>
</dbReference>
<dbReference type="EMBL" id="SIDB01000009">
    <property type="protein sequence ID" value="KAI3428593.1"/>
    <property type="molecule type" value="Genomic_DNA"/>
</dbReference>
<dbReference type="InterPro" id="IPR020904">
    <property type="entry name" value="Sc_DH/Rdtase_CS"/>
</dbReference>
<gene>
    <name evidence="1" type="ORF">D9Q98_007416</name>
</gene>
<evidence type="ECO:0008006" key="3">
    <source>
        <dbReference type="Google" id="ProtNLM"/>
    </source>
</evidence>
<reference evidence="1" key="2">
    <citation type="submission" date="2020-11" db="EMBL/GenBank/DDBJ databases">
        <authorList>
            <person name="Cecchin M."/>
            <person name="Marcolungo L."/>
            <person name="Rossato M."/>
            <person name="Girolomoni L."/>
            <person name="Cosentino E."/>
            <person name="Cuine S."/>
            <person name="Li-Beisson Y."/>
            <person name="Delledonne M."/>
            <person name="Ballottari M."/>
        </authorList>
    </citation>
    <scope>NUCLEOTIDE SEQUENCE</scope>
    <source>
        <strain evidence="1">211/11P</strain>
        <tissue evidence="1">Whole cell</tissue>
    </source>
</reference>
<comment type="caution">
    <text evidence="1">The sequence shown here is derived from an EMBL/GenBank/DDBJ whole genome shotgun (WGS) entry which is preliminary data.</text>
</comment>
<dbReference type="Gene3D" id="3.40.50.720">
    <property type="entry name" value="NAD(P)-binding Rossmann-like Domain"/>
    <property type="match status" value="1"/>
</dbReference>
<sequence>MLPALLVAGVLAACAAWTLVRFMRADADLTLLSKRQPPLSAWRGKVVWIVGASQGMGEALALHWAAAGARLILSSRSLEKLQVVHARCCLHVAAHDVVLLPLDLVADGDGLERAAAAAFEAFGGAGVDYLVHNAGASQHAAVEDTSVDVAAALLRLNLQGPLALARAALPHMVAQGRGQHVVVASMSAVVPSPGQSVYAAAKSGLRAYFASMATELAERGVGATLCCPGPLATGLDGKPRMVYGANGLVTQAATGMSKKRVSTARAAELITRAAYHCLDECWIANHPVLLLGYIMQYVPWLGMLVLKRVGPARARALRDGKSGYDMAALLNEKGSKQG</sequence>
<reference evidence="1" key="1">
    <citation type="journal article" date="2019" name="Plant J.">
        <title>Chlorella vulgaris genome assembly and annotation reveals the molecular basis for metabolic acclimation to high light conditions.</title>
        <authorList>
            <person name="Cecchin M."/>
            <person name="Marcolungo L."/>
            <person name="Rossato M."/>
            <person name="Girolomoni L."/>
            <person name="Cosentino E."/>
            <person name="Cuine S."/>
            <person name="Li-Beisson Y."/>
            <person name="Delledonne M."/>
            <person name="Ballottari M."/>
        </authorList>
    </citation>
    <scope>NUCLEOTIDE SEQUENCE</scope>
    <source>
        <strain evidence="1">211/11P</strain>
    </source>
</reference>
<accession>A0A9D4YVL0</accession>
<evidence type="ECO:0000313" key="2">
    <source>
        <dbReference type="Proteomes" id="UP001055712"/>
    </source>
</evidence>
<name>A0A9D4YVL0_CHLVU</name>
<dbReference type="InterPro" id="IPR036291">
    <property type="entry name" value="NAD(P)-bd_dom_sf"/>
</dbReference>
<dbReference type="AlphaFoldDB" id="A0A9D4YVL0"/>
<dbReference type="Proteomes" id="UP001055712">
    <property type="component" value="Unassembled WGS sequence"/>
</dbReference>
<dbReference type="PANTHER" id="PTHR45274">
    <property type="entry name" value="NAD(P)-BINDING ROSSMANN-FOLD SUPERFAMILY PROTEIN"/>
    <property type="match status" value="1"/>
</dbReference>
<proteinExistence type="predicted"/>
<dbReference type="PANTHER" id="PTHR45274:SF2">
    <property type="entry name" value="NAD(P)-BINDING ROSSMANN-FOLD SUPERFAMILY PROTEIN"/>
    <property type="match status" value="1"/>
</dbReference>
<evidence type="ECO:0000313" key="1">
    <source>
        <dbReference type="EMBL" id="KAI3428593.1"/>
    </source>
</evidence>
<dbReference type="SUPFAM" id="SSF51735">
    <property type="entry name" value="NAD(P)-binding Rossmann-fold domains"/>
    <property type="match status" value="1"/>
</dbReference>
<protein>
    <recommendedName>
        <fullName evidence="3">Dehydrogenase/reductase SDR family member 7</fullName>
    </recommendedName>
</protein>
<dbReference type="OrthoDB" id="1933717at2759"/>
<dbReference type="Pfam" id="PF00106">
    <property type="entry name" value="adh_short"/>
    <property type="match status" value="1"/>
</dbReference>